<protein>
    <recommendedName>
        <fullName evidence="4">Lipoprotein</fullName>
    </recommendedName>
</protein>
<feature type="chain" id="PRO_5046581262" description="Lipoprotein" evidence="1">
    <location>
        <begin position="21"/>
        <end position="236"/>
    </location>
</feature>
<evidence type="ECO:0008006" key="4">
    <source>
        <dbReference type="Google" id="ProtNLM"/>
    </source>
</evidence>
<evidence type="ECO:0000313" key="2">
    <source>
        <dbReference type="EMBL" id="MBN8430169.1"/>
    </source>
</evidence>
<keyword evidence="3" id="KW-1185">Reference proteome</keyword>
<reference evidence="2 3" key="1">
    <citation type="submission" date="2020-12" db="EMBL/GenBank/DDBJ databases">
        <title>Oil enriched cultivation method for isolating marine PHA-producing bacteria.</title>
        <authorList>
            <person name="Zheng W."/>
            <person name="Yu S."/>
            <person name="Huang Y."/>
        </authorList>
    </citation>
    <scope>NUCLEOTIDE SEQUENCE [LARGE SCALE GENOMIC DNA]</scope>
    <source>
        <strain evidence="2 3">SN0-2</strain>
    </source>
</reference>
<evidence type="ECO:0000313" key="3">
    <source>
        <dbReference type="Proteomes" id="UP000664293"/>
    </source>
</evidence>
<dbReference type="Proteomes" id="UP000664293">
    <property type="component" value="Unassembled WGS sequence"/>
</dbReference>
<dbReference type="RefSeq" id="WP_206999632.1">
    <property type="nucleotide sequence ID" value="NZ_JAEKJR010000001.1"/>
</dbReference>
<gene>
    <name evidence="2" type="ORF">JF535_04800</name>
</gene>
<organism evidence="2 3">
    <name type="scientific">Microbulbifer salipaludis</name>
    <dbReference type="NCBI Taxonomy" id="187980"/>
    <lineage>
        <taxon>Bacteria</taxon>
        <taxon>Pseudomonadati</taxon>
        <taxon>Pseudomonadota</taxon>
        <taxon>Gammaproteobacteria</taxon>
        <taxon>Cellvibrionales</taxon>
        <taxon>Microbulbiferaceae</taxon>
        <taxon>Microbulbifer</taxon>
    </lineage>
</organism>
<sequence length="236" mass="26151">MINKILKLITLFFIAGLLFACGGGSNSSNGEVAPDPVEKPPEIESFTISEILSNEPPSFEVVVRFANNVSREDAENIRVNVVVATDGSGDVMGQDFSLVYSTGCRTVNDSEICGETEYFFRYSYGDTVGWCCTIKGSDLSYEFTNVEGYLELTMLYHGNFTKRTYDNLVRGNVLTNVEAVLFSGRDKETVLSSDYYPQVNEFTDQLGELNDNLRDYDGSSDLVDIQSVTITNYLAP</sequence>
<dbReference type="PROSITE" id="PS51257">
    <property type="entry name" value="PROKAR_LIPOPROTEIN"/>
    <property type="match status" value="1"/>
</dbReference>
<name>A0ABS3E4X9_9GAMM</name>
<keyword evidence="1" id="KW-0732">Signal</keyword>
<proteinExistence type="predicted"/>
<evidence type="ECO:0000256" key="1">
    <source>
        <dbReference type="SAM" id="SignalP"/>
    </source>
</evidence>
<dbReference type="EMBL" id="JAEKJR010000001">
    <property type="protein sequence ID" value="MBN8430169.1"/>
    <property type="molecule type" value="Genomic_DNA"/>
</dbReference>
<comment type="caution">
    <text evidence="2">The sequence shown here is derived from an EMBL/GenBank/DDBJ whole genome shotgun (WGS) entry which is preliminary data.</text>
</comment>
<accession>A0ABS3E4X9</accession>
<feature type="signal peptide" evidence="1">
    <location>
        <begin position="1"/>
        <end position="20"/>
    </location>
</feature>